<dbReference type="InterPro" id="IPR038336">
    <property type="entry name" value="NET_sf"/>
</dbReference>
<dbReference type="InterPro" id="IPR027353">
    <property type="entry name" value="NET_dom"/>
</dbReference>
<dbReference type="OrthoDB" id="21449at2759"/>
<dbReference type="PROSITE" id="PS51525">
    <property type="entry name" value="NET"/>
    <property type="match status" value="1"/>
</dbReference>
<proteinExistence type="predicted"/>
<dbReference type="InterPro" id="IPR001487">
    <property type="entry name" value="Bromodomain"/>
</dbReference>
<dbReference type="Pfam" id="PF17035">
    <property type="entry name" value="BET"/>
    <property type="match status" value="1"/>
</dbReference>
<dbReference type="SUPFAM" id="SSF47370">
    <property type="entry name" value="Bromodomain"/>
    <property type="match status" value="1"/>
</dbReference>
<accession>A0A2I0I130</accession>
<dbReference type="Gene3D" id="1.20.920.10">
    <property type="entry name" value="Bromodomain-like"/>
    <property type="match status" value="1"/>
</dbReference>
<organism evidence="1 2">
    <name type="scientific">Punica granatum</name>
    <name type="common">Pomegranate</name>
    <dbReference type="NCBI Taxonomy" id="22663"/>
    <lineage>
        <taxon>Eukaryota</taxon>
        <taxon>Viridiplantae</taxon>
        <taxon>Streptophyta</taxon>
        <taxon>Embryophyta</taxon>
        <taxon>Tracheophyta</taxon>
        <taxon>Spermatophyta</taxon>
        <taxon>Magnoliopsida</taxon>
        <taxon>eudicotyledons</taxon>
        <taxon>Gunneridae</taxon>
        <taxon>Pentapetalae</taxon>
        <taxon>rosids</taxon>
        <taxon>malvids</taxon>
        <taxon>Myrtales</taxon>
        <taxon>Lythraceae</taxon>
        <taxon>Punica</taxon>
    </lineage>
</organism>
<dbReference type="STRING" id="22663.A0A2I0I130"/>
<sequence length="550" mass="60501">MDDLDNNSSELNLDDEGAASDDSSSRHPLRPGSPKQGRGPRNGSSLPGYTKCDSYVMVSVSSRSKSEIRELKRKLMSELDQVKSLLKRVEAKEVEIYLGADGYTNSQFSVNHKVGSLMRVNSEVGSVGPPISRPPPGVTVSVADSNNGAGSEFVDKRTPKANHLHRNSKSIAGRDKFPPVESNKKVKKSNGGTNDNRGPGFGADKQSSQLFKSCSNLLTRLMKHKFGWVFNKPVDAEGLGLHDYFTIIKHPMDLGTVQTRLNKNWYKSPREFAEDVRLTLCNAMLYNPKGQDVHFMADTLLKMFEEKWAVIEKEHNLEFRRYDMAVQSLQTPTSKKAPTPSAPPALPSSRPQLRDLDRSESTTLPVESRTKPASLHNTGRTPVTKKPKVKDTQKREMTYEEKQKLSDDLQNLPSEKLENVVQIIKKRNPHLFQQEDEIEVDIDSVDLETLWELNQFVADHKKNMSKIKRKTEVALQGRAEAGHPVPESKSISAAAGALKENARGAVETNVVASSPAQMEKQDGNASRSNSSGGGSSSSGSGSSSSDSDSG</sequence>
<dbReference type="Gene3D" id="1.20.1270.220">
    <property type="match status" value="1"/>
</dbReference>
<reference evidence="1 2" key="1">
    <citation type="submission" date="2017-11" db="EMBL/GenBank/DDBJ databases">
        <title>De-novo sequencing of pomegranate (Punica granatum L.) genome.</title>
        <authorList>
            <person name="Akparov Z."/>
            <person name="Amiraslanov A."/>
            <person name="Hajiyeva S."/>
            <person name="Abbasov M."/>
            <person name="Kaur K."/>
            <person name="Hamwieh A."/>
            <person name="Solovyev V."/>
            <person name="Salamov A."/>
            <person name="Braich B."/>
            <person name="Kosarev P."/>
            <person name="Mahmoud A."/>
            <person name="Hajiyev E."/>
            <person name="Babayeva S."/>
            <person name="Izzatullayeva V."/>
            <person name="Mammadov A."/>
            <person name="Mammadov A."/>
            <person name="Sharifova S."/>
            <person name="Ojaghi J."/>
            <person name="Eynullazada K."/>
            <person name="Bayramov B."/>
            <person name="Abdulazimova A."/>
            <person name="Shahmuradov I."/>
        </authorList>
    </citation>
    <scope>NUCLEOTIDE SEQUENCE [LARGE SCALE GENOMIC DNA]</scope>
    <source>
        <strain evidence="2">cv. AG2017</strain>
        <tissue evidence="1">Leaf</tissue>
    </source>
</reference>
<dbReference type="CDD" id="cd05506">
    <property type="entry name" value="Bromo_plant1"/>
    <property type="match status" value="1"/>
</dbReference>
<dbReference type="InterPro" id="IPR037377">
    <property type="entry name" value="GTE_bromo"/>
</dbReference>
<dbReference type="AlphaFoldDB" id="A0A2I0I130"/>
<evidence type="ECO:0000313" key="1">
    <source>
        <dbReference type="EMBL" id="PKI37689.1"/>
    </source>
</evidence>
<dbReference type="PRINTS" id="PR00503">
    <property type="entry name" value="BROMODOMAIN"/>
</dbReference>
<evidence type="ECO:0000313" key="2">
    <source>
        <dbReference type="Proteomes" id="UP000233551"/>
    </source>
</evidence>
<keyword evidence="2" id="KW-1185">Reference proteome</keyword>
<gene>
    <name evidence="1" type="ORF">CRG98_041982</name>
</gene>
<dbReference type="PROSITE" id="PS50014">
    <property type="entry name" value="BROMODOMAIN_2"/>
    <property type="match status" value="1"/>
</dbReference>
<dbReference type="EMBL" id="PGOL01004345">
    <property type="protein sequence ID" value="PKI37689.1"/>
    <property type="molecule type" value="Genomic_DNA"/>
</dbReference>
<dbReference type="InterPro" id="IPR036427">
    <property type="entry name" value="Bromodomain-like_sf"/>
</dbReference>
<protein>
    <submittedName>
        <fullName evidence="1">Uncharacterized protein</fullName>
    </submittedName>
</protein>
<dbReference type="Pfam" id="PF00439">
    <property type="entry name" value="Bromodomain"/>
    <property type="match status" value="1"/>
</dbReference>
<dbReference type="Proteomes" id="UP000233551">
    <property type="component" value="Unassembled WGS sequence"/>
</dbReference>
<comment type="caution">
    <text evidence="1">The sequence shown here is derived from an EMBL/GenBank/DDBJ whole genome shotgun (WGS) entry which is preliminary data.</text>
</comment>
<dbReference type="PANTHER" id="PTHR45926">
    <property type="entry name" value="OSJNBA0053K19.4 PROTEIN"/>
    <property type="match status" value="1"/>
</dbReference>
<dbReference type="GeneID" id="116214804"/>
<dbReference type="SMART" id="SM00297">
    <property type="entry name" value="BROMO"/>
    <property type="match status" value="1"/>
</dbReference>
<name>A0A2I0I130_PUNGR</name>